<dbReference type="AlphaFoldDB" id="A0A0R3TMQ8"/>
<evidence type="ECO:0000256" key="5">
    <source>
        <dbReference type="SAM" id="MobiDB-lite"/>
    </source>
</evidence>
<keyword evidence="3" id="KW-0963">Cytoplasm</keyword>
<name>A0A0R3TMQ8_RODNA</name>
<organism evidence="10">
    <name type="scientific">Rodentolepis nana</name>
    <name type="common">Dwarf tapeworm</name>
    <name type="synonym">Hymenolepis nana</name>
    <dbReference type="NCBI Taxonomy" id="102285"/>
    <lineage>
        <taxon>Eukaryota</taxon>
        <taxon>Metazoa</taxon>
        <taxon>Spiralia</taxon>
        <taxon>Lophotrochozoa</taxon>
        <taxon>Platyhelminthes</taxon>
        <taxon>Cestoda</taxon>
        <taxon>Eucestoda</taxon>
        <taxon>Cyclophyllidea</taxon>
        <taxon>Hymenolepididae</taxon>
        <taxon>Rodentolepis</taxon>
    </lineage>
</organism>
<dbReference type="EMBL" id="UZAE01012338">
    <property type="protein sequence ID" value="VDO04638.1"/>
    <property type="molecule type" value="Genomic_DNA"/>
</dbReference>
<evidence type="ECO:0000313" key="8">
    <source>
        <dbReference type="EMBL" id="VDO04638.1"/>
    </source>
</evidence>
<dbReference type="WBParaSite" id="HNAJ_0000861701-mRNA-1">
    <property type="protein sequence ID" value="HNAJ_0000861701-mRNA-1"/>
    <property type="gene ID" value="HNAJ_0000861701"/>
</dbReference>
<keyword evidence="9" id="KW-1185">Reference proteome</keyword>
<dbReference type="InterPro" id="IPR007244">
    <property type="entry name" value="Naa35_N"/>
</dbReference>
<evidence type="ECO:0000256" key="1">
    <source>
        <dbReference type="ARBA" id="ARBA00004496"/>
    </source>
</evidence>
<comment type="subcellular location">
    <subcellularLocation>
        <location evidence="1">Cytoplasm</location>
    </subcellularLocation>
</comment>
<evidence type="ECO:0000256" key="4">
    <source>
        <dbReference type="ARBA" id="ARBA00030494"/>
    </source>
</evidence>
<reference evidence="8 9" key="2">
    <citation type="submission" date="2018-11" db="EMBL/GenBank/DDBJ databases">
        <authorList>
            <consortium name="Pathogen Informatics"/>
        </authorList>
    </citation>
    <scope>NUCLEOTIDE SEQUENCE [LARGE SCALE GENOMIC DNA]</scope>
</reference>
<evidence type="ECO:0000259" key="7">
    <source>
        <dbReference type="Pfam" id="PF25789"/>
    </source>
</evidence>
<dbReference type="Pfam" id="PF25789">
    <property type="entry name" value="TPR_NAA35"/>
    <property type="match status" value="1"/>
</dbReference>
<accession>A0A0R3TMQ8</accession>
<reference evidence="10" key="1">
    <citation type="submission" date="2017-02" db="UniProtKB">
        <authorList>
            <consortium name="WormBaseParasite"/>
        </authorList>
    </citation>
    <scope>IDENTIFICATION</scope>
</reference>
<evidence type="ECO:0000313" key="9">
    <source>
        <dbReference type="Proteomes" id="UP000278807"/>
    </source>
</evidence>
<proteinExistence type="inferred from homology"/>
<dbReference type="OrthoDB" id="269405at2759"/>
<evidence type="ECO:0000256" key="2">
    <source>
        <dbReference type="ARBA" id="ARBA00006289"/>
    </source>
</evidence>
<feature type="region of interest" description="Disordered" evidence="5">
    <location>
        <begin position="615"/>
        <end position="641"/>
    </location>
</feature>
<dbReference type="Proteomes" id="UP000278807">
    <property type="component" value="Unassembled WGS sequence"/>
</dbReference>
<dbReference type="PANTHER" id="PTHR21373:SF0">
    <property type="entry name" value="N-ALPHA-ACETYLTRANSFERASE 35, NATC AUXILIARY SUBUNIT"/>
    <property type="match status" value="1"/>
</dbReference>
<feature type="domain" description="NAA35-like TPR repeats" evidence="7">
    <location>
        <begin position="477"/>
        <end position="821"/>
    </location>
</feature>
<gene>
    <name evidence="8" type="ORF">HNAJ_LOCUS8613</name>
</gene>
<dbReference type="GO" id="GO:0031417">
    <property type="term" value="C:NatC complex"/>
    <property type="evidence" value="ECO:0007669"/>
    <property type="project" value="InterPro"/>
</dbReference>
<dbReference type="InterPro" id="IPR057982">
    <property type="entry name" value="TPR_NAA35"/>
</dbReference>
<sequence>MNENEDITEKFFDACKNCLGPGEMAHESFFNLRYAMSAIDIMNPSMDSGMTKSRKVANLRQAIESGDLPLGPFEDQEVLLAVIDELIVLFVNWLTGDPLIQTVYTCMYMHCIPYIEDENLAIFCEALRRNIIFFRRVLLTLPSFEDEDFCPAQNKIPLTVNTKGMYPKKKISNSYFDFSNDELIALLESQQQKLLQSGTSETILSARLKLVTLLLKFELDFSEFLIVLADEDVEEAYENPELKEFGEVAYSYQNKPIKVVELTPDIFTFHCNKVLSISSEISEVAKTLLQTADHGKDAGPGKINPKSEFYSIPGFEPYLTLSDLAATVQRFPRILNRKSVFSFLACAFSRVIKVIDEMKRIINSNSLNVVFLHELCSVSHRLGHNVCHCLFRKDELSNPLEIKDASLKSCALSRGVMSVMMGVLFKCPVKVDPRISEVLSPSSSVMHLLASWLAVEPKWIRDRIIDNAQVIGNYEYLFENIFVYLYKICRCYTFNRSRQRTHISRLFEDLNNLIEESISIEATFSQHFLEDAQTPNSNSTQIPLHITSYICFFYYHLVWDYLITGFQLDLYAPREWVYVYALIITLQRNLSAFVTHMAKGINSLPPDGKVGQANNSFGSAVNNSKKRRRKRDLNGSTVSNKSRQTPLSQLFNLSPVSCEYWGFQIAQANLHRFLSLGTLYILRALQRDIGIDIKTMKPLDQSTTKVYSSLKTQFLRRMGPAIDSKFSPLLGNETADSFFDSTHEYVTSEIFSEADSKELLEMAGKVFGIARQWIHAANIPTLTSSFMGPVDDLAQLDHLAKNNEIVCRLLVARPEKRPSRSRNNDEDPTIRQTHPFHPVHFEFQHLLSKAYPLLRLA</sequence>
<dbReference type="InterPro" id="IPR057983">
    <property type="entry name" value="NAA35-like_N"/>
</dbReference>
<evidence type="ECO:0000256" key="3">
    <source>
        <dbReference type="ARBA" id="ARBA00022490"/>
    </source>
</evidence>
<feature type="domain" description="NAA35-like N-terminal" evidence="6">
    <location>
        <begin position="21"/>
        <end position="118"/>
    </location>
</feature>
<evidence type="ECO:0000313" key="10">
    <source>
        <dbReference type="WBParaSite" id="HNAJ_0000861701-mRNA-1"/>
    </source>
</evidence>
<dbReference type="Pfam" id="PF04112">
    <property type="entry name" value="Mak10"/>
    <property type="match status" value="1"/>
</dbReference>
<comment type="similarity">
    <text evidence="2">Belongs to the MAK10 family.</text>
</comment>
<evidence type="ECO:0000259" key="6">
    <source>
        <dbReference type="Pfam" id="PF04112"/>
    </source>
</evidence>
<protein>
    <recommendedName>
        <fullName evidence="4">Protein MAK10 homolog</fullName>
    </recommendedName>
</protein>
<dbReference type="STRING" id="102285.A0A0R3TMQ8"/>
<dbReference type="PANTHER" id="PTHR21373">
    <property type="entry name" value="GLUCOSE REPRESSIBLE PROTEIN MAK10"/>
    <property type="match status" value="1"/>
</dbReference>